<dbReference type="InterPro" id="IPR000668">
    <property type="entry name" value="Peptidase_C1A_C"/>
</dbReference>
<keyword evidence="4" id="KW-0788">Thiol protease</keyword>
<keyword evidence="2" id="KW-0645">Protease</keyword>
<dbReference type="InterPro" id="IPR038765">
    <property type="entry name" value="Papain-like_cys_pep_sf"/>
</dbReference>
<reference evidence="10" key="2">
    <citation type="submission" date="2016-06" db="UniProtKB">
        <authorList>
            <consortium name="WormBaseParasite"/>
        </authorList>
    </citation>
    <scope>IDENTIFICATION</scope>
</reference>
<dbReference type="Gene3D" id="3.90.70.10">
    <property type="entry name" value="Cysteine proteinases"/>
    <property type="match status" value="1"/>
</dbReference>
<keyword evidence="6" id="KW-1133">Transmembrane helix</keyword>
<keyword evidence="9" id="KW-1185">Reference proteome</keyword>
<feature type="chain" id="PRO_5008146740" evidence="7">
    <location>
        <begin position="24"/>
        <end position="894"/>
    </location>
</feature>
<dbReference type="WBParaSite" id="GPLIN_000496700">
    <property type="protein sequence ID" value="GPLIN_000496700"/>
    <property type="gene ID" value="GPLIN_000496700"/>
</dbReference>
<dbReference type="InterPro" id="IPR025660">
    <property type="entry name" value="Pept_his_AS"/>
</dbReference>
<dbReference type="PRINTS" id="PR00705">
    <property type="entry name" value="PAPAIN"/>
</dbReference>
<feature type="signal peptide" evidence="7">
    <location>
        <begin position="1"/>
        <end position="23"/>
    </location>
</feature>
<dbReference type="InterPro" id="IPR000169">
    <property type="entry name" value="Pept_cys_AS"/>
</dbReference>
<feature type="compositionally biased region" description="Basic and acidic residues" evidence="5">
    <location>
        <begin position="520"/>
        <end position="544"/>
    </location>
</feature>
<keyword evidence="7" id="KW-0732">Signal</keyword>
<feature type="domain" description="Peptidase C1A papain C-terminal" evidence="8">
    <location>
        <begin position="617"/>
        <end position="873"/>
    </location>
</feature>
<keyword evidence="6" id="KW-0472">Membrane</keyword>
<dbReference type="AlphaFoldDB" id="A0A183BWH8"/>
<feature type="region of interest" description="Disordered" evidence="5">
    <location>
        <begin position="512"/>
        <end position="549"/>
    </location>
</feature>
<comment type="similarity">
    <text evidence="1">Belongs to the peptidase C1 family.</text>
</comment>
<keyword evidence="3" id="KW-0378">Hydrolase</keyword>
<dbReference type="PROSITE" id="PS00639">
    <property type="entry name" value="THIOL_PROTEASE_HIS"/>
    <property type="match status" value="1"/>
</dbReference>
<evidence type="ECO:0000256" key="6">
    <source>
        <dbReference type="SAM" id="Phobius"/>
    </source>
</evidence>
<name>A0A183BWH8_GLOPA</name>
<evidence type="ECO:0000313" key="10">
    <source>
        <dbReference type="WBParaSite" id="GPLIN_000496700"/>
    </source>
</evidence>
<evidence type="ECO:0000256" key="5">
    <source>
        <dbReference type="SAM" id="MobiDB-lite"/>
    </source>
</evidence>
<protein>
    <submittedName>
        <fullName evidence="10">Pept_C1 domain-containing protein</fullName>
    </submittedName>
</protein>
<evidence type="ECO:0000256" key="1">
    <source>
        <dbReference type="ARBA" id="ARBA00008455"/>
    </source>
</evidence>
<evidence type="ECO:0000313" key="9">
    <source>
        <dbReference type="Proteomes" id="UP000050741"/>
    </source>
</evidence>
<organism evidence="9 10">
    <name type="scientific">Globodera pallida</name>
    <name type="common">Potato cyst nematode worm</name>
    <name type="synonym">Heterodera pallida</name>
    <dbReference type="NCBI Taxonomy" id="36090"/>
    <lineage>
        <taxon>Eukaryota</taxon>
        <taxon>Metazoa</taxon>
        <taxon>Ecdysozoa</taxon>
        <taxon>Nematoda</taxon>
        <taxon>Chromadorea</taxon>
        <taxon>Rhabditida</taxon>
        <taxon>Tylenchina</taxon>
        <taxon>Tylenchomorpha</taxon>
        <taxon>Tylenchoidea</taxon>
        <taxon>Heteroderidae</taxon>
        <taxon>Heteroderinae</taxon>
        <taxon>Globodera</taxon>
    </lineage>
</organism>
<evidence type="ECO:0000256" key="2">
    <source>
        <dbReference type="ARBA" id="ARBA00022670"/>
    </source>
</evidence>
<proteinExistence type="inferred from homology"/>
<dbReference type="SMART" id="SM00645">
    <property type="entry name" value="Pept_C1"/>
    <property type="match status" value="1"/>
</dbReference>
<dbReference type="SUPFAM" id="SSF54001">
    <property type="entry name" value="Cysteine proteinases"/>
    <property type="match status" value="1"/>
</dbReference>
<evidence type="ECO:0000256" key="3">
    <source>
        <dbReference type="ARBA" id="ARBA00022801"/>
    </source>
</evidence>
<evidence type="ECO:0000256" key="4">
    <source>
        <dbReference type="ARBA" id="ARBA00022807"/>
    </source>
</evidence>
<dbReference type="Proteomes" id="UP000050741">
    <property type="component" value="Unassembled WGS sequence"/>
</dbReference>
<sequence>MTMTLIVLISFQLSLFLLRSGLLNNVLDVGSANYFLFMQQPLVEILGTESHPWVLLIMSGSIRAATLPFLAKFKHRTSGISFVKPTPIITTVVDTNLITASFNTFVFITSLIINGFTLYKIMQMKRAGKLKNAASKVEFNLFIISLWMTMTLIVLISFQLSLFLLRSGLLNNVLDVGSANYFLFMQQPLVEILGTESHPWVLLIMSGSIRAATLPFLAQFKHRTSGISFVKPTPIITTVCRRHQFEKECGTRCANDEQKCECSEEQWQNVQRNCARKFEGFFFQEKRLNCAPHENVHPGTFQWERNAFHSQSLDSGGDCIHPRQCLSGSVCIKGRCRGPCDENQVFIDDSCVDYEGAGCVARACVKHKCPRAFPSCNYVPQKGEYLCCERQIRMIFYSTVVPGFHEGAGCVARACVKHKCPRAFPSCNYVPQKGEYLCCERQIRMLFYSNVVSGFHGTGATMRRSSILSLSSSGSTAQCPDPVSIPQLSELTNEVVNCMAEPSLNKHALALPYQSSSSESDEKSTEFLSDQRKEKRRSRAESRVSKCNQRNGGQWTAMFNERFALMSTEHKRHLAGLLPIDSNGTIISATQPTTPAAQTSTRPTISKRRRKRATCTSTITFDARTQWPNCAAIINKLQDQSNCGSCWAVATASVFNDRYCINRLKQGLNTNSSLASSYFSATDILSCSPNSYGCDGGSPYHAWNWVKSAGVVSGTDYPTKSGCKPYPFAPNSRTAYTTPNCTNKCSNTAWRPLYSADRKYSTATGFLQGPSSTVTAIQKEIKTNGPVVASMKVYSDLYYYSTGVYTATSTTYDGGHAVRLIGWGVQTCTDGTSQDYWLAMNSWNTDWGQRGLFQIAKGVDECGIESMGIFYGTPKGVDECGIESMGIFYGTPKV</sequence>
<dbReference type="CDD" id="cd02620">
    <property type="entry name" value="Peptidase_C1A_CathepsinB"/>
    <property type="match status" value="1"/>
</dbReference>
<accession>A0A183BWH8</accession>
<evidence type="ECO:0000259" key="8">
    <source>
        <dbReference type="SMART" id="SM00645"/>
    </source>
</evidence>
<dbReference type="PROSITE" id="PS00139">
    <property type="entry name" value="THIOL_PROTEASE_CYS"/>
    <property type="match status" value="1"/>
</dbReference>
<evidence type="ECO:0000256" key="7">
    <source>
        <dbReference type="SAM" id="SignalP"/>
    </source>
</evidence>
<dbReference type="PANTHER" id="PTHR12411">
    <property type="entry name" value="CYSTEINE PROTEASE FAMILY C1-RELATED"/>
    <property type="match status" value="1"/>
</dbReference>
<dbReference type="InterPro" id="IPR013128">
    <property type="entry name" value="Peptidase_C1A"/>
</dbReference>
<feature type="transmembrane region" description="Helical" evidence="6">
    <location>
        <begin position="139"/>
        <end position="165"/>
    </location>
</feature>
<dbReference type="GO" id="GO:0008234">
    <property type="term" value="F:cysteine-type peptidase activity"/>
    <property type="evidence" value="ECO:0007669"/>
    <property type="project" value="UniProtKB-KW"/>
</dbReference>
<feature type="transmembrane region" description="Helical" evidence="6">
    <location>
        <begin position="97"/>
        <end position="119"/>
    </location>
</feature>
<reference evidence="9" key="1">
    <citation type="submission" date="2014-05" db="EMBL/GenBank/DDBJ databases">
        <title>The genome and life-stage specific transcriptomes of Globodera pallida elucidate key aspects of plant parasitism by a cyst nematode.</title>
        <authorList>
            <person name="Cotton J.A."/>
            <person name="Lilley C.J."/>
            <person name="Jones L.M."/>
            <person name="Kikuchi T."/>
            <person name="Reid A.J."/>
            <person name="Thorpe P."/>
            <person name="Tsai I.J."/>
            <person name="Beasley H."/>
            <person name="Blok V."/>
            <person name="Cock P.J.A."/>
            <person name="Van den Akker S.E."/>
            <person name="Holroyd N."/>
            <person name="Hunt M."/>
            <person name="Mantelin S."/>
            <person name="Naghra H."/>
            <person name="Pain A."/>
            <person name="Palomares-Rius J.E."/>
            <person name="Zarowiecki M."/>
            <person name="Berriman M."/>
            <person name="Jones J.T."/>
            <person name="Urwin P.E."/>
        </authorList>
    </citation>
    <scope>NUCLEOTIDE SEQUENCE [LARGE SCALE GENOMIC DNA]</scope>
    <source>
        <strain evidence="9">Lindley</strain>
    </source>
</reference>
<dbReference type="GO" id="GO:0006508">
    <property type="term" value="P:proteolysis"/>
    <property type="evidence" value="ECO:0007669"/>
    <property type="project" value="UniProtKB-KW"/>
</dbReference>
<dbReference type="Pfam" id="PF00112">
    <property type="entry name" value="Peptidase_C1"/>
    <property type="match status" value="1"/>
</dbReference>
<keyword evidence="6" id="KW-0812">Transmembrane</keyword>